<proteinExistence type="predicted"/>
<reference evidence="2" key="1">
    <citation type="journal article" date="2020" name="Stud. Mycol.">
        <title>101 Dothideomycetes genomes: a test case for predicting lifestyles and emergence of pathogens.</title>
        <authorList>
            <person name="Haridas S."/>
            <person name="Albert R."/>
            <person name="Binder M."/>
            <person name="Bloem J."/>
            <person name="Labutti K."/>
            <person name="Salamov A."/>
            <person name="Andreopoulos B."/>
            <person name="Baker S."/>
            <person name="Barry K."/>
            <person name="Bills G."/>
            <person name="Bluhm B."/>
            <person name="Cannon C."/>
            <person name="Castanera R."/>
            <person name="Culley D."/>
            <person name="Daum C."/>
            <person name="Ezra D."/>
            <person name="Gonzalez J."/>
            <person name="Henrissat B."/>
            <person name="Kuo A."/>
            <person name="Liang C."/>
            <person name="Lipzen A."/>
            <person name="Lutzoni F."/>
            <person name="Magnuson J."/>
            <person name="Mondo S."/>
            <person name="Nolan M."/>
            <person name="Ohm R."/>
            <person name="Pangilinan J."/>
            <person name="Park H.-J."/>
            <person name="Ramirez L."/>
            <person name="Alfaro M."/>
            <person name="Sun H."/>
            <person name="Tritt A."/>
            <person name="Yoshinaga Y."/>
            <person name="Zwiers L.-H."/>
            <person name="Turgeon B."/>
            <person name="Goodwin S."/>
            <person name="Spatafora J."/>
            <person name="Crous P."/>
            <person name="Grigoriev I."/>
        </authorList>
    </citation>
    <scope>NUCLEOTIDE SEQUENCE</scope>
    <source>
        <strain evidence="2">CBS 207.26</strain>
    </source>
</reference>
<dbReference type="GO" id="GO:0008270">
    <property type="term" value="F:zinc ion binding"/>
    <property type="evidence" value="ECO:0007669"/>
    <property type="project" value="InterPro"/>
</dbReference>
<dbReference type="EMBL" id="ML994619">
    <property type="protein sequence ID" value="KAF2189982.1"/>
    <property type="molecule type" value="Genomic_DNA"/>
</dbReference>
<dbReference type="CDD" id="cd00067">
    <property type="entry name" value="GAL4"/>
    <property type="match status" value="1"/>
</dbReference>
<protein>
    <recommendedName>
        <fullName evidence="4">Zn(2)-C6 fungal-type domain-containing protein</fullName>
    </recommendedName>
</protein>
<dbReference type="AlphaFoldDB" id="A0A6A6EGL8"/>
<keyword evidence="3" id="KW-1185">Reference proteome</keyword>
<keyword evidence="1" id="KW-0539">Nucleus</keyword>
<organism evidence="2 3">
    <name type="scientific">Zopfia rhizophila CBS 207.26</name>
    <dbReference type="NCBI Taxonomy" id="1314779"/>
    <lineage>
        <taxon>Eukaryota</taxon>
        <taxon>Fungi</taxon>
        <taxon>Dikarya</taxon>
        <taxon>Ascomycota</taxon>
        <taxon>Pezizomycotina</taxon>
        <taxon>Dothideomycetes</taxon>
        <taxon>Dothideomycetes incertae sedis</taxon>
        <taxon>Zopfiaceae</taxon>
        <taxon>Zopfia</taxon>
    </lineage>
</organism>
<evidence type="ECO:0000256" key="1">
    <source>
        <dbReference type="ARBA" id="ARBA00023242"/>
    </source>
</evidence>
<accession>A0A6A6EGL8</accession>
<dbReference type="GO" id="GO:0000981">
    <property type="term" value="F:DNA-binding transcription factor activity, RNA polymerase II-specific"/>
    <property type="evidence" value="ECO:0007669"/>
    <property type="project" value="InterPro"/>
</dbReference>
<feature type="non-terminal residue" evidence="2">
    <location>
        <position position="1"/>
    </location>
</feature>
<dbReference type="InterPro" id="IPR001138">
    <property type="entry name" value="Zn2Cys6_DnaBD"/>
</dbReference>
<evidence type="ECO:0008006" key="4">
    <source>
        <dbReference type="Google" id="ProtNLM"/>
    </source>
</evidence>
<dbReference type="Proteomes" id="UP000800200">
    <property type="component" value="Unassembled WGS sequence"/>
</dbReference>
<evidence type="ECO:0000313" key="3">
    <source>
        <dbReference type="Proteomes" id="UP000800200"/>
    </source>
</evidence>
<name>A0A6A6EGL8_9PEZI</name>
<gene>
    <name evidence="2" type="ORF">K469DRAFT_699569</name>
</gene>
<sequence length="261" mass="29384">IISLIALSNRESPSLSTGLYRNSSRFTEWQESYLRPFGLLEVLEVHLISTRLAYLRYCEDNQSPPLLKAVANNQPVPHGPSRNGDGLMNTGAADHVSQTNNVSLHLDRHIGAHLKLATKGVLFNSHTPMPCQVSGPTQQPTEKRFLVLSTLYGPIHILAESSTLLVNATNIANIYRYNRILNFRGTPSPGKVVTASDSQLRGNYYMIEAIENHRSRKKLLPKKHFNSTRPRCKKCARLHTACNRELPCYRCIHAHEDCIYT</sequence>
<evidence type="ECO:0000313" key="2">
    <source>
        <dbReference type="EMBL" id="KAF2189982.1"/>
    </source>
</evidence>